<reference evidence="2 3" key="1">
    <citation type="submission" date="2006-02" db="EMBL/GenBank/DDBJ databases">
        <authorList>
            <person name="Murray A."/>
            <person name="Staley J."/>
            <person name="Ferriera S."/>
            <person name="Johnson J."/>
            <person name="Kravitz S."/>
            <person name="Halpern A."/>
            <person name="Remington K."/>
            <person name="Beeson K."/>
            <person name="Tran B."/>
            <person name="Rogers Y.-H."/>
            <person name="Friedman R."/>
            <person name="Venter J.C."/>
        </authorList>
    </citation>
    <scope>NUCLEOTIDE SEQUENCE [LARGE SCALE GENOMIC DNA]</scope>
    <source>
        <strain evidence="2 3">23-P</strain>
    </source>
</reference>
<dbReference type="HOGENOM" id="CLU_025664_1_0_10"/>
<dbReference type="STRING" id="313594.PI23P_09950"/>
<keyword evidence="3" id="KW-1185">Reference proteome</keyword>
<dbReference type="eggNOG" id="COG3182">
    <property type="taxonomic scope" value="Bacteria"/>
</dbReference>
<dbReference type="Proteomes" id="UP000003053">
    <property type="component" value="Unassembled WGS sequence"/>
</dbReference>
<accession>A4C0J9</accession>
<gene>
    <name evidence="2" type="ORF">PI23P_09950</name>
</gene>
<evidence type="ECO:0000313" key="3">
    <source>
        <dbReference type="Proteomes" id="UP000003053"/>
    </source>
</evidence>
<feature type="transmembrane region" description="Helical" evidence="1">
    <location>
        <begin position="163"/>
        <end position="181"/>
    </location>
</feature>
<dbReference type="PANTHER" id="PTHR34219:SF3">
    <property type="entry name" value="BLL7967 PROTEIN"/>
    <property type="match status" value="1"/>
</dbReference>
<keyword evidence="1" id="KW-0812">Transmembrane</keyword>
<feature type="transmembrane region" description="Helical" evidence="1">
    <location>
        <begin position="12"/>
        <end position="36"/>
    </location>
</feature>
<keyword evidence="1" id="KW-0472">Membrane</keyword>
<feature type="transmembrane region" description="Helical" evidence="1">
    <location>
        <begin position="202"/>
        <end position="228"/>
    </location>
</feature>
<dbReference type="PANTHER" id="PTHR34219">
    <property type="entry name" value="IRON-REGULATED INNER MEMBRANE PROTEIN-RELATED"/>
    <property type="match status" value="1"/>
</dbReference>
<comment type="caution">
    <text evidence="2">The sequence shown here is derived from an EMBL/GenBank/DDBJ whole genome shotgun (WGS) entry which is preliminary data.</text>
</comment>
<dbReference type="OrthoDB" id="6307929at2"/>
<organism evidence="2 3">
    <name type="scientific">Polaribacter irgensii 23-P</name>
    <dbReference type="NCBI Taxonomy" id="313594"/>
    <lineage>
        <taxon>Bacteria</taxon>
        <taxon>Pseudomonadati</taxon>
        <taxon>Bacteroidota</taxon>
        <taxon>Flavobacteriia</taxon>
        <taxon>Flavobacteriales</taxon>
        <taxon>Flavobacteriaceae</taxon>
    </lineage>
</organism>
<feature type="transmembrane region" description="Helical" evidence="1">
    <location>
        <begin position="440"/>
        <end position="458"/>
    </location>
</feature>
<feature type="transmembrane region" description="Helical" evidence="1">
    <location>
        <begin position="470"/>
        <end position="489"/>
    </location>
</feature>
<feature type="transmembrane region" description="Helical" evidence="1">
    <location>
        <begin position="364"/>
        <end position="385"/>
    </location>
</feature>
<dbReference type="EMBL" id="AAOG01000002">
    <property type="protein sequence ID" value="EAR12942.1"/>
    <property type="molecule type" value="Genomic_DNA"/>
</dbReference>
<name>A4C0J9_9FLAO</name>
<sequence>MDKLNFNRFFRLHTVTGIVISVALYIIFFAGAFTLFRTEIKAWENEETIAETTATNEFGVMDINLDLILRKLDSTGYSVYERDFYIRKENATSLYALFFESKDSLAINGGAKELLITQDFNKSTFSIKEIHEKYNLDRLFYLLHFFFQLGGLPGYYLAGFVSFFFLFAIVTGVIVHWKKMVSNFYVFRPFAKLKTIWTDAHTVLGMIGLPFQFMYALTGAMFCLGLLIKPLGNMLPESITDKNTIEIINNKVRYTNPEFTNSVQLIHPFLDSLKTSWKDFQTKSIRVARYGNQNSSITVSGVVDKEKQFYYNAQISYDFATDKITSIADPNNLSYTKSVYEVAGNLHHAEFGNVGVWTHYFLKIIYFILSLITCFVIITGVLIWLTARDKKNAQEKQRRFNEQVGVIYLAISLTLFPITALAFTVSKLIPENFNLERKLILNWVFFGGWLLSALFFWFKKDNYFTNKYTLLLGGVLGLCIPLVNGFLSGNWIWRTFLNENYGIFVFDVLWLGIGTLSVFAVFRLRKKN</sequence>
<evidence type="ECO:0000313" key="2">
    <source>
        <dbReference type="EMBL" id="EAR12942.1"/>
    </source>
</evidence>
<evidence type="ECO:0008006" key="4">
    <source>
        <dbReference type="Google" id="ProtNLM"/>
    </source>
</evidence>
<protein>
    <recommendedName>
        <fullName evidence="4">PepSY domain-containing protein</fullName>
    </recommendedName>
</protein>
<feature type="transmembrane region" description="Helical" evidence="1">
    <location>
        <begin position="406"/>
        <end position="428"/>
    </location>
</feature>
<dbReference type="RefSeq" id="WP_004570610.1">
    <property type="nucleotide sequence ID" value="NZ_CH724148.1"/>
</dbReference>
<feature type="transmembrane region" description="Helical" evidence="1">
    <location>
        <begin position="501"/>
        <end position="522"/>
    </location>
</feature>
<dbReference type="InterPro" id="IPR005625">
    <property type="entry name" value="PepSY-ass_TM"/>
</dbReference>
<keyword evidence="1" id="KW-1133">Transmembrane helix</keyword>
<dbReference type="AlphaFoldDB" id="A4C0J9"/>
<dbReference type="Pfam" id="PF03929">
    <property type="entry name" value="PepSY_TM"/>
    <property type="match status" value="1"/>
</dbReference>
<proteinExistence type="predicted"/>
<evidence type="ECO:0000256" key="1">
    <source>
        <dbReference type="SAM" id="Phobius"/>
    </source>
</evidence>